<sequence length="299" mass="32568">MSFTVWSQWDDLEVPVGFTRLSPANFSLDSDDLSQINFYVSSYMGGKKALEYAPRMSSLKFFQLPNAGYEDAIEFTPKGVVLCNARGVHDAATSELAVGLAIGVRRGFADFVRAADRGQWEHKRYPSFNGSNIAIVGYGSIGQTLAKALSGFDVEVTGFSRSASSESKPMSELDSLLPTFDFVFLTLPLNAESKSLFDAKRLSLMKTGSVLINVSRGGIVDTDALILELNSGRLFAGLDVTDPEPLPLGHPLWSAKNLLLSPHVGGDSDIFESRGKKFVEAQLKRIADGQEPINIVYKN</sequence>
<evidence type="ECO:0000259" key="3">
    <source>
        <dbReference type="Pfam" id="PF02826"/>
    </source>
</evidence>
<dbReference type="GO" id="GO:0051287">
    <property type="term" value="F:NAD binding"/>
    <property type="evidence" value="ECO:0007669"/>
    <property type="project" value="InterPro"/>
</dbReference>
<protein>
    <submittedName>
        <fullName evidence="4">Unannotated protein</fullName>
    </submittedName>
</protein>
<organism evidence="4">
    <name type="scientific">freshwater metagenome</name>
    <dbReference type="NCBI Taxonomy" id="449393"/>
    <lineage>
        <taxon>unclassified sequences</taxon>
        <taxon>metagenomes</taxon>
        <taxon>ecological metagenomes</taxon>
    </lineage>
</organism>
<feature type="domain" description="D-isomer specific 2-hydroxyacid dehydrogenase NAD-binding" evidence="3">
    <location>
        <begin position="99"/>
        <end position="265"/>
    </location>
</feature>
<name>A0A6J6BFZ9_9ZZZZ</name>
<dbReference type="InterPro" id="IPR029753">
    <property type="entry name" value="D-isomer_DH_CS"/>
</dbReference>
<dbReference type="PROSITE" id="PS00065">
    <property type="entry name" value="D_2_HYDROXYACID_DH_1"/>
    <property type="match status" value="1"/>
</dbReference>
<dbReference type="PANTHER" id="PTHR43333:SF1">
    <property type="entry name" value="D-ISOMER SPECIFIC 2-HYDROXYACID DEHYDROGENASE NAD-BINDING DOMAIN-CONTAINING PROTEIN"/>
    <property type="match status" value="1"/>
</dbReference>
<accession>A0A6J6BFZ9</accession>
<evidence type="ECO:0000313" key="4">
    <source>
        <dbReference type="EMBL" id="CAB4537644.1"/>
    </source>
</evidence>
<dbReference type="EMBL" id="CAEZSI010000047">
    <property type="protein sequence ID" value="CAB4537644.1"/>
    <property type="molecule type" value="Genomic_DNA"/>
</dbReference>
<keyword evidence="2" id="KW-0520">NAD</keyword>
<dbReference type="InterPro" id="IPR036291">
    <property type="entry name" value="NAD(P)-bd_dom_sf"/>
</dbReference>
<gene>
    <name evidence="4" type="ORF">UFOPK1412_00482</name>
</gene>
<dbReference type="InterPro" id="IPR006140">
    <property type="entry name" value="D-isomer_DH_NAD-bd"/>
</dbReference>
<dbReference type="InterPro" id="IPR029752">
    <property type="entry name" value="D-isomer_DH_CS1"/>
</dbReference>
<reference evidence="4" key="1">
    <citation type="submission" date="2020-05" db="EMBL/GenBank/DDBJ databases">
        <authorList>
            <person name="Chiriac C."/>
            <person name="Salcher M."/>
            <person name="Ghai R."/>
            <person name="Kavagutti S V."/>
        </authorList>
    </citation>
    <scope>NUCLEOTIDE SEQUENCE</scope>
</reference>
<keyword evidence="1" id="KW-0560">Oxidoreductase</keyword>
<evidence type="ECO:0000256" key="2">
    <source>
        <dbReference type="ARBA" id="ARBA00023027"/>
    </source>
</evidence>
<dbReference type="AlphaFoldDB" id="A0A6J6BFZ9"/>
<dbReference type="Pfam" id="PF02826">
    <property type="entry name" value="2-Hacid_dh_C"/>
    <property type="match status" value="1"/>
</dbReference>
<proteinExistence type="predicted"/>
<dbReference type="Gene3D" id="3.40.50.720">
    <property type="entry name" value="NAD(P)-binding Rossmann-like Domain"/>
    <property type="match status" value="2"/>
</dbReference>
<dbReference type="PANTHER" id="PTHR43333">
    <property type="entry name" value="2-HACID_DH_C DOMAIN-CONTAINING PROTEIN"/>
    <property type="match status" value="1"/>
</dbReference>
<dbReference type="SUPFAM" id="SSF51735">
    <property type="entry name" value="NAD(P)-binding Rossmann-fold domains"/>
    <property type="match status" value="1"/>
</dbReference>
<dbReference type="PROSITE" id="PS00671">
    <property type="entry name" value="D_2_HYDROXYACID_DH_3"/>
    <property type="match status" value="1"/>
</dbReference>
<dbReference type="GO" id="GO:0016491">
    <property type="term" value="F:oxidoreductase activity"/>
    <property type="evidence" value="ECO:0007669"/>
    <property type="project" value="UniProtKB-KW"/>
</dbReference>
<evidence type="ECO:0000256" key="1">
    <source>
        <dbReference type="ARBA" id="ARBA00023002"/>
    </source>
</evidence>